<keyword evidence="1 3" id="KW-0489">Methyltransferase</keyword>
<comment type="caution">
    <text evidence="3">The sequence shown here is derived from an EMBL/GenBank/DDBJ whole genome shotgun (WGS) entry which is preliminary data.</text>
</comment>
<evidence type="ECO:0000256" key="2">
    <source>
        <dbReference type="ARBA" id="ARBA00022679"/>
    </source>
</evidence>
<dbReference type="NCBIfam" id="TIGR00095">
    <property type="entry name" value="16S rRNA (guanine(966)-N(2))-methyltransferase RsmD"/>
    <property type="match status" value="1"/>
</dbReference>
<evidence type="ECO:0000313" key="3">
    <source>
        <dbReference type="EMBL" id="OYQ28264.1"/>
    </source>
</evidence>
<dbReference type="Gene3D" id="3.40.50.150">
    <property type="entry name" value="Vaccinia Virus protein VP39"/>
    <property type="match status" value="1"/>
</dbReference>
<name>A0A255YHV8_9SPHN</name>
<evidence type="ECO:0000256" key="1">
    <source>
        <dbReference type="ARBA" id="ARBA00022603"/>
    </source>
</evidence>
<sequence>MRIISGRWRGRAIAAPAGQATRPTSDRAREAIFSMLASRLGSFDGLDVLDVFAGTGALGLEALSRGAGSACFIDNDAAAVKAIKANLATLGAIAAVRQSPVTSLGPAPRGHHLVFLDPPYGQGLAGPALAHLAAHGWLAPGAIISIETAAADPLDSPFEQLVERRFGKALVRLLRAP</sequence>
<proteinExistence type="predicted"/>
<dbReference type="GO" id="GO:0008168">
    <property type="term" value="F:methyltransferase activity"/>
    <property type="evidence" value="ECO:0007669"/>
    <property type="project" value="UniProtKB-KW"/>
</dbReference>
<dbReference type="OrthoDB" id="9803017at2"/>
<dbReference type="CDD" id="cd02440">
    <property type="entry name" value="AdoMet_MTases"/>
    <property type="match status" value="1"/>
</dbReference>
<organism evidence="3 4">
    <name type="scientific">Sandarakinorhabdus cyanobacteriorum</name>
    <dbReference type="NCBI Taxonomy" id="1981098"/>
    <lineage>
        <taxon>Bacteria</taxon>
        <taxon>Pseudomonadati</taxon>
        <taxon>Pseudomonadota</taxon>
        <taxon>Alphaproteobacteria</taxon>
        <taxon>Sphingomonadales</taxon>
        <taxon>Sphingosinicellaceae</taxon>
        <taxon>Sandarakinorhabdus</taxon>
    </lineage>
</organism>
<dbReference type="SUPFAM" id="SSF53335">
    <property type="entry name" value="S-adenosyl-L-methionine-dependent methyltransferases"/>
    <property type="match status" value="1"/>
</dbReference>
<reference evidence="3 4" key="1">
    <citation type="submission" date="2017-07" db="EMBL/GenBank/DDBJ databases">
        <title>Sandarakinorhabdus cyanobacteriorum sp. nov., a novel bacterium isolated from cyanobacterial aggregates in a eutrophic lake.</title>
        <authorList>
            <person name="Cai H."/>
        </authorList>
    </citation>
    <scope>NUCLEOTIDE SEQUENCE [LARGE SCALE GENOMIC DNA]</scope>
    <source>
        <strain evidence="3 4">TH057</strain>
    </source>
</reference>
<dbReference type="EMBL" id="NOXT01000110">
    <property type="protein sequence ID" value="OYQ28264.1"/>
    <property type="molecule type" value="Genomic_DNA"/>
</dbReference>
<dbReference type="GO" id="GO:0031167">
    <property type="term" value="P:rRNA methylation"/>
    <property type="evidence" value="ECO:0007669"/>
    <property type="project" value="InterPro"/>
</dbReference>
<dbReference type="PANTHER" id="PTHR43542:SF1">
    <property type="entry name" value="METHYLTRANSFERASE"/>
    <property type="match status" value="1"/>
</dbReference>
<dbReference type="PANTHER" id="PTHR43542">
    <property type="entry name" value="METHYLTRANSFERASE"/>
    <property type="match status" value="1"/>
</dbReference>
<dbReference type="InterPro" id="IPR029063">
    <property type="entry name" value="SAM-dependent_MTases_sf"/>
</dbReference>
<keyword evidence="4" id="KW-1185">Reference proteome</keyword>
<keyword evidence="2 3" id="KW-0808">Transferase</keyword>
<accession>A0A255YHV8</accession>
<protein>
    <submittedName>
        <fullName evidence="3">16S rRNA (Guanine(966)-N(2))-methyltransferase RsmD</fullName>
    </submittedName>
</protein>
<dbReference type="PIRSF" id="PIRSF004553">
    <property type="entry name" value="CHP00095"/>
    <property type="match status" value="1"/>
</dbReference>
<dbReference type="Pfam" id="PF03602">
    <property type="entry name" value="Cons_hypoth95"/>
    <property type="match status" value="1"/>
</dbReference>
<dbReference type="InterPro" id="IPR004398">
    <property type="entry name" value="RNA_MeTrfase_RsmD"/>
</dbReference>
<dbReference type="AlphaFoldDB" id="A0A255YHV8"/>
<gene>
    <name evidence="3" type="primary">rsmD</name>
    <name evidence="3" type="ORF">CHU93_09110</name>
</gene>
<evidence type="ECO:0000313" key="4">
    <source>
        <dbReference type="Proteomes" id="UP000216991"/>
    </source>
</evidence>
<dbReference type="RefSeq" id="WP_094473775.1">
    <property type="nucleotide sequence ID" value="NZ_NOXT01000110.1"/>
</dbReference>
<dbReference type="Proteomes" id="UP000216991">
    <property type="component" value="Unassembled WGS sequence"/>
</dbReference>